<reference evidence="1" key="1">
    <citation type="submission" date="2022-11" db="EMBL/GenBank/DDBJ databases">
        <authorList>
            <person name="Wang C."/>
            <person name="Zeng J."/>
            <person name="Wang X."/>
            <person name="Zhao J."/>
            <person name="Ji F."/>
            <person name="Wang M."/>
            <person name="Zuo J."/>
            <person name="Guo Z."/>
        </authorList>
    </citation>
    <scope>NUCLEOTIDE SEQUENCE</scope>
</reference>
<sequence length="56" mass="6185">MQMYIYVYADESVSGEHGLLIGSELSPYGSSLPCSQIRLRMRLQLSSSYAILLAGE</sequence>
<dbReference type="KEGG" id="vg:80099208"/>
<organism evidence="1 2">
    <name type="scientific">Pseudomonas phage pPA-3099-2aT.2</name>
    <dbReference type="NCBI Taxonomy" id="3003808"/>
    <lineage>
        <taxon>Viruses</taxon>
        <taxon>Duplodnaviria</taxon>
        <taxon>Heunggongvirae</taxon>
        <taxon>Uroviricota</taxon>
        <taxon>Caudoviricetes</taxon>
        <taxon>Vandenendeviridae</taxon>
        <taxon>Skurskavirinae</taxon>
        <taxon>Pakpunavirus</taxon>
        <taxon>Pakpunavirus pPA30992aT2</taxon>
    </lineage>
</organism>
<evidence type="ECO:0000313" key="2">
    <source>
        <dbReference type="Proteomes" id="UP001210043"/>
    </source>
</evidence>
<name>A0AAE9W578_9CAUD</name>
<dbReference type="RefSeq" id="YP_010762523.1">
    <property type="nucleotide sequence ID" value="NC_073606.1"/>
</dbReference>
<protein>
    <submittedName>
        <fullName evidence="1">Uncharacterized protein</fullName>
    </submittedName>
</protein>
<dbReference type="Proteomes" id="UP001210043">
    <property type="component" value="Segment"/>
</dbReference>
<proteinExistence type="predicted"/>
<dbReference type="EMBL" id="OP784575">
    <property type="protein sequence ID" value="WBQ35137.1"/>
    <property type="molecule type" value="Genomic_DNA"/>
</dbReference>
<dbReference type="GeneID" id="80099208"/>
<accession>A0AAE9W578</accession>
<evidence type="ECO:0000313" key="1">
    <source>
        <dbReference type="EMBL" id="WBQ35137.1"/>
    </source>
</evidence>
<keyword evidence="2" id="KW-1185">Reference proteome</keyword>